<sequence length="131" mass="14238">MAELDYEYMDIANWDREGTSFDMPPYVITSCRRSNVSSSDSCYSSPSDRLQRHEQDFGGEPSPSTSSHHGLSSYGSVSLGSVESSSRTSSFGCKSVRGVERQNGLTPSEILLQKKCHLSIEGQCGAGELSD</sequence>
<name>A0AAV5SHX1_9BILA</name>
<gene>
    <name evidence="2" type="ORF">PENTCL1PPCAC_4664</name>
</gene>
<evidence type="ECO:0000256" key="1">
    <source>
        <dbReference type="SAM" id="MobiDB-lite"/>
    </source>
</evidence>
<feature type="compositionally biased region" description="Low complexity" evidence="1">
    <location>
        <begin position="32"/>
        <end position="48"/>
    </location>
</feature>
<comment type="caution">
    <text evidence="2">The sequence shown here is derived from an EMBL/GenBank/DDBJ whole genome shotgun (WGS) entry which is preliminary data.</text>
</comment>
<feature type="region of interest" description="Disordered" evidence="1">
    <location>
        <begin position="32"/>
        <end position="93"/>
    </location>
</feature>
<keyword evidence="3" id="KW-1185">Reference proteome</keyword>
<accession>A0AAV5SHX1</accession>
<evidence type="ECO:0000313" key="2">
    <source>
        <dbReference type="EMBL" id="GMS82489.1"/>
    </source>
</evidence>
<proteinExistence type="predicted"/>
<dbReference type="Proteomes" id="UP001432027">
    <property type="component" value="Unassembled WGS sequence"/>
</dbReference>
<evidence type="ECO:0000313" key="3">
    <source>
        <dbReference type="Proteomes" id="UP001432027"/>
    </source>
</evidence>
<feature type="compositionally biased region" description="Low complexity" evidence="1">
    <location>
        <begin position="61"/>
        <end position="90"/>
    </location>
</feature>
<dbReference type="AlphaFoldDB" id="A0AAV5SHX1"/>
<protein>
    <submittedName>
        <fullName evidence="2">Uncharacterized protein</fullName>
    </submittedName>
</protein>
<dbReference type="EMBL" id="BTSX01000002">
    <property type="protein sequence ID" value="GMS82489.1"/>
    <property type="molecule type" value="Genomic_DNA"/>
</dbReference>
<reference evidence="2" key="1">
    <citation type="submission" date="2023-10" db="EMBL/GenBank/DDBJ databases">
        <title>Genome assembly of Pristionchus species.</title>
        <authorList>
            <person name="Yoshida K."/>
            <person name="Sommer R.J."/>
        </authorList>
    </citation>
    <scope>NUCLEOTIDE SEQUENCE</scope>
    <source>
        <strain evidence="2">RS0144</strain>
    </source>
</reference>
<organism evidence="2 3">
    <name type="scientific">Pristionchus entomophagus</name>
    <dbReference type="NCBI Taxonomy" id="358040"/>
    <lineage>
        <taxon>Eukaryota</taxon>
        <taxon>Metazoa</taxon>
        <taxon>Ecdysozoa</taxon>
        <taxon>Nematoda</taxon>
        <taxon>Chromadorea</taxon>
        <taxon>Rhabditida</taxon>
        <taxon>Rhabditina</taxon>
        <taxon>Diplogasteromorpha</taxon>
        <taxon>Diplogasteroidea</taxon>
        <taxon>Neodiplogasteridae</taxon>
        <taxon>Pristionchus</taxon>
    </lineage>
</organism>